<keyword evidence="3 5" id="KW-0368">Histidine biosynthesis</keyword>
<protein>
    <submittedName>
        <fullName evidence="7">Histidine biosynthesis family protein</fullName>
    </submittedName>
</protein>
<evidence type="ECO:0000256" key="1">
    <source>
        <dbReference type="ARBA" id="ARBA00009667"/>
    </source>
</evidence>
<dbReference type="InterPro" id="IPR013785">
    <property type="entry name" value="Aldolase_TIM"/>
</dbReference>
<keyword evidence="2 5" id="KW-0028">Amino-acid biosynthesis</keyword>
<evidence type="ECO:0000313" key="8">
    <source>
        <dbReference type="Proteomes" id="UP000188532"/>
    </source>
</evidence>
<comment type="similarity">
    <text evidence="1 5">Belongs to the HisA/HisF family.</text>
</comment>
<proteinExistence type="inferred from homology"/>
<dbReference type="GO" id="GO:0000107">
    <property type="term" value="F:imidazoleglycerol-phosphate synthase activity"/>
    <property type="evidence" value="ECO:0007669"/>
    <property type="project" value="TreeGrafter"/>
</dbReference>
<evidence type="ECO:0000313" key="7">
    <source>
        <dbReference type="EMBL" id="OOK77119.1"/>
    </source>
</evidence>
<dbReference type="InterPro" id="IPR050064">
    <property type="entry name" value="IGPS_HisA/HisF"/>
</dbReference>
<evidence type="ECO:0000256" key="5">
    <source>
        <dbReference type="RuleBase" id="RU003657"/>
    </source>
</evidence>
<organism evidence="7 8">
    <name type="scientific">Mycobacterium kansasii</name>
    <dbReference type="NCBI Taxonomy" id="1768"/>
    <lineage>
        <taxon>Bacteria</taxon>
        <taxon>Bacillati</taxon>
        <taxon>Actinomycetota</taxon>
        <taxon>Actinomycetes</taxon>
        <taxon>Mycobacteriales</taxon>
        <taxon>Mycobacteriaceae</taxon>
        <taxon>Mycobacterium</taxon>
    </lineage>
</organism>
<evidence type="ECO:0000256" key="2">
    <source>
        <dbReference type="ARBA" id="ARBA00022605"/>
    </source>
</evidence>
<dbReference type="Gene3D" id="3.20.20.70">
    <property type="entry name" value="Aldolase class I"/>
    <property type="match status" value="1"/>
</dbReference>
<dbReference type="Proteomes" id="UP000188532">
    <property type="component" value="Unassembled WGS sequence"/>
</dbReference>
<comment type="pathway">
    <text evidence="4">Amino-acid biosynthesis.</text>
</comment>
<evidence type="ECO:0000256" key="3">
    <source>
        <dbReference type="ARBA" id="ARBA00023102"/>
    </source>
</evidence>
<accession>A0A1V3XD14</accession>
<evidence type="ECO:0000256" key="4">
    <source>
        <dbReference type="ARBA" id="ARBA00029440"/>
    </source>
</evidence>
<dbReference type="PANTHER" id="PTHR21235:SF2">
    <property type="entry name" value="IMIDAZOLE GLYCEROL PHOSPHATE SYNTHASE HISHF"/>
    <property type="match status" value="1"/>
</dbReference>
<comment type="caution">
    <text evidence="7">The sequence shown here is derived from an EMBL/GenBank/DDBJ whole genome shotgun (WGS) entry which is preliminary data.</text>
</comment>
<dbReference type="InterPro" id="IPR006062">
    <property type="entry name" value="His_biosynth"/>
</dbReference>
<dbReference type="GO" id="GO:0000105">
    <property type="term" value="P:L-histidine biosynthetic process"/>
    <property type="evidence" value="ECO:0007669"/>
    <property type="project" value="UniProtKB-KW"/>
</dbReference>
<dbReference type="PANTHER" id="PTHR21235">
    <property type="entry name" value="IMIDAZOLE GLYCEROL PHOSPHATE SYNTHASE SUBUNIT HISF/H IGP SYNTHASE SUBUNIT HISF/H"/>
    <property type="match status" value="1"/>
</dbReference>
<dbReference type="AlphaFoldDB" id="A0A1V3XD14"/>
<feature type="region of interest" description="Disordered" evidence="6">
    <location>
        <begin position="52"/>
        <end position="76"/>
    </location>
</feature>
<dbReference type="Pfam" id="PF00977">
    <property type="entry name" value="His_biosynth"/>
    <property type="match status" value="1"/>
</dbReference>
<gene>
    <name evidence="7" type="ORF">BZL29_3307</name>
</gene>
<dbReference type="EMBL" id="MVBN01000003">
    <property type="protein sequence ID" value="OOK77119.1"/>
    <property type="molecule type" value="Genomic_DNA"/>
</dbReference>
<sequence length="76" mass="7788">MGCRGADLGVGEILLNSMDADGTKAGFDLAMLRAVRAAVTVPVIASGGAGAVEHFAPRSPPEPMRYWPPASFTSGN</sequence>
<name>A0A1V3XD14_MYCKA</name>
<reference evidence="7 8" key="1">
    <citation type="submission" date="2017-02" db="EMBL/GenBank/DDBJ databases">
        <title>Complete genome sequences of Mycobacterium kansasii strains isolated from rhesus macaques.</title>
        <authorList>
            <person name="Panda A."/>
            <person name="Nagaraj S."/>
            <person name="Zhao X."/>
            <person name="Tettelin H."/>
            <person name="Detolla L.J."/>
        </authorList>
    </citation>
    <scope>NUCLEOTIDE SEQUENCE [LARGE SCALE GENOMIC DNA]</scope>
    <source>
        <strain evidence="7 8">11-3469</strain>
    </source>
</reference>
<dbReference type="InterPro" id="IPR011060">
    <property type="entry name" value="RibuloseP-bd_barrel"/>
</dbReference>
<evidence type="ECO:0000256" key="6">
    <source>
        <dbReference type="SAM" id="MobiDB-lite"/>
    </source>
</evidence>
<dbReference type="SUPFAM" id="SSF51366">
    <property type="entry name" value="Ribulose-phoshate binding barrel"/>
    <property type="match status" value="1"/>
</dbReference>